<keyword evidence="3" id="KW-1185">Reference proteome</keyword>
<evidence type="ECO:0000313" key="2">
    <source>
        <dbReference type="EMBL" id="CAD5119056.1"/>
    </source>
</evidence>
<dbReference type="AlphaFoldDB" id="A0A7I8VSW4"/>
<reference evidence="2 3" key="1">
    <citation type="submission" date="2020-08" db="EMBL/GenBank/DDBJ databases">
        <authorList>
            <person name="Hejnol A."/>
        </authorList>
    </citation>
    <scope>NUCLEOTIDE SEQUENCE [LARGE SCALE GENOMIC DNA]</scope>
</reference>
<feature type="region of interest" description="Disordered" evidence="1">
    <location>
        <begin position="1"/>
        <end position="78"/>
    </location>
</feature>
<protein>
    <submittedName>
        <fullName evidence="2">DgyrCDS7703</fullName>
    </submittedName>
</protein>
<dbReference type="PANTHER" id="PTHR48465:SF1">
    <property type="entry name" value="PROTEIN SSUH2 HOMOLOG"/>
    <property type="match status" value="1"/>
</dbReference>
<dbReference type="OrthoDB" id="3355217at2759"/>
<comment type="caution">
    <text evidence="2">The sequence shown here is derived from an EMBL/GenBank/DDBJ whole genome shotgun (WGS) entry which is preliminary data.</text>
</comment>
<feature type="compositionally biased region" description="Pro residues" evidence="1">
    <location>
        <begin position="57"/>
        <end position="74"/>
    </location>
</feature>
<dbReference type="InterPro" id="IPR052789">
    <property type="entry name" value="SSUH2_homolog"/>
</dbReference>
<dbReference type="EMBL" id="CAJFCJ010000009">
    <property type="protein sequence ID" value="CAD5119056.1"/>
    <property type="molecule type" value="Genomic_DNA"/>
</dbReference>
<evidence type="ECO:0000256" key="1">
    <source>
        <dbReference type="SAM" id="MobiDB-lite"/>
    </source>
</evidence>
<dbReference type="GO" id="GO:0051082">
    <property type="term" value="F:unfolded protein binding"/>
    <property type="evidence" value="ECO:0007669"/>
    <property type="project" value="InterPro"/>
</dbReference>
<evidence type="ECO:0000313" key="3">
    <source>
        <dbReference type="Proteomes" id="UP000549394"/>
    </source>
</evidence>
<name>A0A7I8VSW4_9ANNE</name>
<dbReference type="GO" id="GO:0031072">
    <property type="term" value="F:heat shock protein binding"/>
    <property type="evidence" value="ECO:0007669"/>
    <property type="project" value="InterPro"/>
</dbReference>
<dbReference type="PANTHER" id="PTHR48465">
    <property type="entry name" value="PROTEIN SSUH2 HOMOLOG"/>
    <property type="match status" value="1"/>
</dbReference>
<dbReference type="CDD" id="cd10719">
    <property type="entry name" value="DnaJ_zf"/>
    <property type="match status" value="1"/>
</dbReference>
<gene>
    <name evidence="2" type="ORF">DGYR_LOCUS7349</name>
</gene>
<dbReference type="Proteomes" id="UP000549394">
    <property type="component" value="Unassembled WGS sequence"/>
</dbReference>
<accession>A0A7I8VSW4</accession>
<sequence>MSEQKSLFDELPPPPSYSEIHGAPSTADAQNPTEPSAPPVHLMENYEGYGELRNEPVEPPPYTPPAGPHIPPIPVDQQRPATEEEAREALLELISTKCCWSVRPARELVITDLVGKSITHYSLQSWTEIRATSWDSEPYTGDHVDWCPPNQAPPNPWEVPVHVPSAFSQLERSVRVPRTESVKLCFKCNGIGRQPCWNCRGSSHIRCNFCHGRGRERRDRMNSSHNNFTSCRFCNGSGSQACFTCNGSGNILCKTCRGFGKIKCFIKLTITWKTHLDNHIDLPLVPENLIKQAAGVVVVQDERDRVTPIDYSRGGVTEASRKFVNQHATSWPLELIRRQKQVVRVIRVTECKYVWDGNQGTFYVIGDEMKAYCSDYPKKCFCSCSIL</sequence>
<organism evidence="2 3">
    <name type="scientific">Dimorphilus gyrociliatus</name>
    <dbReference type="NCBI Taxonomy" id="2664684"/>
    <lineage>
        <taxon>Eukaryota</taxon>
        <taxon>Metazoa</taxon>
        <taxon>Spiralia</taxon>
        <taxon>Lophotrochozoa</taxon>
        <taxon>Annelida</taxon>
        <taxon>Polychaeta</taxon>
        <taxon>Polychaeta incertae sedis</taxon>
        <taxon>Dinophilidae</taxon>
        <taxon>Dimorphilus</taxon>
    </lineage>
</organism>
<proteinExistence type="predicted"/>
<dbReference type="InterPro" id="IPR001305">
    <property type="entry name" value="HSP_DnaJ_Cys-rich_dom"/>
</dbReference>